<evidence type="ECO:0000313" key="3">
    <source>
        <dbReference type="Proteomes" id="UP000195569"/>
    </source>
</evidence>
<accession>A0A1N7SPH8</accession>
<dbReference type="Proteomes" id="UP000195569">
    <property type="component" value="Unassembled WGS sequence"/>
</dbReference>
<dbReference type="AlphaFoldDB" id="A0A1N7SPH8"/>
<feature type="region of interest" description="Disordered" evidence="1">
    <location>
        <begin position="42"/>
        <end position="66"/>
    </location>
</feature>
<reference evidence="2" key="1">
    <citation type="submission" date="2016-12" db="EMBL/GenBank/DDBJ databases">
        <authorList>
            <person name="Moulin L."/>
        </authorList>
    </citation>
    <scope>NUCLEOTIDE SEQUENCE [LARGE SCALE GENOMIC DNA]</scope>
    <source>
        <strain evidence="2">STM 7183</strain>
    </source>
</reference>
<evidence type="ECO:0000313" key="2">
    <source>
        <dbReference type="EMBL" id="SIT49246.1"/>
    </source>
</evidence>
<protein>
    <submittedName>
        <fullName evidence="2">Uncharacterized protein</fullName>
    </submittedName>
</protein>
<keyword evidence="3" id="KW-1185">Reference proteome</keyword>
<name>A0A1N7SPH8_9BURK</name>
<dbReference type="EMBL" id="CYGY02000068">
    <property type="protein sequence ID" value="SIT49246.1"/>
    <property type="molecule type" value="Genomic_DNA"/>
</dbReference>
<gene>
    <name evidence="2" type="ORF">BN2476_680025</name>
</gene>
<evidence type="ECO:0000256" key="1">
    <source>
        <dbReference type="SAM" id="MobiDB-lite"/>
    </source>
</evidence>
<organism evidence="2 3">
    <name type="scientific">Paraburkholderia piptadeniae</name>
    <dbReference type="NCBI Taxonomy" id="1701573"/>
    <lineage>
        <taxon>Bacteria</taxon>
        <taxon>Pseudomonadati</taxon>
        <taxon>Pseudomonadota</taxon>
        <taxon>Betaproteobacteria</taxon>
        <taxon>Burkholderiales</taxon>
        <taxon>Burkholderiaceae</taxon>
        <taxon>Paraburkholderia</taxon>
    </lineage>
</organism>
<comment type="caution">
    <text evidence="2">The sequence shown here is derived from an EMBL/GenBank/DDBJ whole genome shotgun (WGS) entry which is preliminary data.</text>
</comment>
<proteinExistence type="predicted"/>
<sequence>MLNPLWLKTFATVKSVELNLIRFGPSQAEFNIRQQGMTFVAHSHSANSRRRSSARAPYVQGHGRVH</sequence>